<sequence length="258" mass="27429">MPHLSSPPHVSSSSSSLHRRTSPLLLPLLAAAPHLASAPLLIAAISSLYRVLSVATMTHGQSKSVVSDDDIDAPLLLGVLGPEAGARVQHPTGIELVISPPTYNVQYPPMGDLSISVNAFNAGVNASANVEGQIYLKASNPHGPPIRDVKAKDVGRLSMIPLVFALVLPRSPLMKVAASNDLPIRRARTASVKMRLLQEEEDILRGFFYRTLDPPIFPLSSTGAKMKCEGQDAPEDKGKGAAIPPSQDSVVLDEFLTL</sequence>
<comment type="caution">
    <text evidence="1">The sequence shown here is derived from an EMBL/GenBank/DDBJ whole genome shotgun (WGS) entry which is preliminary data.</text>
</comment>
<dbReference type="EMBL" id="JAFEMO010000002">
    <property type="protein sequence ID" value="KAH7575687.1"/>
    <property type="molecule type" value="Genomic_DNA"/>
</dbReference>
<evidence type="ECO:0000313" key="2">
    <source>
        <dbReference type="Proteomes" id="UP000827721"/>
    </source>
</evidence>
<gene>
    <name evidence="1" type="ORF">JRO89_XS02G0193900</name>
</gene>
<name>A0ABQ8IGA3_9ROSI</name>
<keyword evidence="2" id="KW-1185">Reference proteome</keyword>
<accession>A0ABQ8IGA3</accession>
<proteinExistence type="predicted"/>
<protein>
    <submittedName>
        <fullName evidence="1">Uncharacterized protein</fullName>
    </submittedName>
</protein>
<dbReference type="Proteomes" id="UP000827721">
    <property type="component" value="Unassembled WGS sequence"/>
</dbReference>
<organism evidence="1 2">
    <name type="scientific">Xanthoceras sorbifolium</name>
    <dbReference type="NCBI Taxonomy" id="99658"/>
    <lineage>
        <taxon>Eukaryota</taxon>
        <taxon>Viridiplantae</taxon>
        <taxon>Streptophyta</taxon>
        <taxon>Embryophyta</taxon>
        <taxon>Tracheophyta</taxon>
        <taxon>Spermatophyta</taxon>
        <taxon>Magnoliopsida</taxon>
        <taxon>eudicotyledons</taxon>
        <taxon>Gunneridae</taxon>
        <taxon>Pentapetalae</taxon>
        <taxon>rosids</taxon>
        <taxon>malvids</taxon>
        <taxon>Sapindales</taxon>
        <taxon>Sapindaceae</taxon>
        <taxon>Xanthoceroideae</taxon>
        <taxon>Xanthoceras</taxon>
    </lineage>
</organism>
<evidence type="ECO:0000313" key="1">
    <source>
        <dbReference type="EMBL" id="KAH7575687.1"/>
    </source>
</evidence>
<reference evidence="1 2" key="1">
    <citation type="submission" date="2021-02" db="EMBL/GenBank/DDBJ databases">
        <title>Plant Genome Project.</title>
        <authorList>
            <person name="Zhang R.-G."/>
        </authorList>
    </citation>
    <scope>NUCLEOTIDE SEQUENCE [LARGE SCALE GENOMIC DNA]</scope>
    <source>
        <tissue evidence="1">Leaves</tissue>
    </source>
</reference>